<feature type="region of interest" description="Disordered" evidence="12">
    <location>
        <begin position="196"/>
        <end position="218"/>
    </location>
</feature>
<evidence type="ECO:0000256" key="5">
    <source>
        <dbReference type="ARBA" id="ARBA00022806"/>
    </source>
</evidence>
<dbReference type="PROSITE" id="PS51192">
    <property type="entry name" value="HELICASE_ATP_BIND_1"/>
    <property type="match status" value="1"/>
</dbReference>
<keyword evidence="4 11" id="KW-0378">Hydrolase</keyword>
<keyword evidence="9" id="KW-0479">Metal-binding</keyword>
<evidence type="ECO:0000256" key="12">
    <source>
        <dbReference type="SAM" id="MobiDB-lite"/>
    </source>
</evidence>
<feature type="compositionally biased region" description="Polar residues" evidence="12">
    <location>
        <begin position="677"/>
        <end position="686"/>
    </location>
</feature>
<keyword evidence="6 11" id="KW-0067">ATP-binding</keyword>
<dbReference type="GO" id="GO:0008270">
    <property type="term" value="F:zinc ion binding"/>
    <property type="evidence" value="ECO:0007669"/>
    <property type="project" value="UniProtKB-KW"/>
</dbReference>
<name>A0AAE1GA25_PETCI</name>
<dbReference type="GO" id="GO:0003724">
    <property type="term" value="F:RNA helicase activity"/>
    <property type="evidence" value="ECO:0007669"/>
    <property type="project" value="UniProtKB-EC"/>
</dbReference>
<dbReference type="GO" id="GO:0003723">
    <property type="term" value="F:RNA binding"/>
    <property type="evidence" value="ECO:0007669"/>
    <property type="project" value="UniProtKB-KW"/>
</dbReference>
<feature type="region of interest" description="Disordered" evidence="12">
    <location>
        <begin position="1"/>
        <end position="87"/>
    </location>
</feature>
<dbReference type="AlphaFoldDB" id="A0AAE1GA25"/>
<dbReference type="SUPFAM" id="SSF52540">
    <property type="entry name" value="P-loop containing nucleoside triphosphate hydrolases"/>
    <property type="match status" value="1"/>
</dbReference>
<dbReference type="PROSITE" id="PS51194">
    <property type="entry name" value="HELICASE_CTER"/>
    <property type="match status" value="1"/>
</dbReference>
<dbReference type="InterPro" id="IPR011545">
    <property type="entry name" value="DEAD/DEAH_box_helicase_dom"/>
</dbReference>
<gene>
    <name evidence="17" type="ORF">Pcinc_007917</name>
</gene>
<evidence type="ECO:0000259" key="15">
    <source>
        <dbReference type="PROSITE" id="PS51194"/>
    </source>
</evidence>
<feature type="compositionally biased region" description="Polar residues" evidence="12">
    <location>
        <begin position="18"/>
        <end position="45"/>
    </location>
</feature>
<dbReference type="PANTHER" id="PTHR47958">
    <property type="entry name" value="ATP-DEPENDENT RNA HELICASE DBP3"/>
    <property type="match status" value="1"/>
</dbReference>
<evidence type="ECO:0000256" key="2">
    <source>
        <dbReference type="ARBA" id="ARBA00012552"/>
    </source>
</evidence>
<dbReference type="PROSITE" id="PS00039">
    <property type="entry name" value="DEAD_ATP_HELICASE"/>
    <property type="match status" value="1"/>
</dbReference>
<evidence type="ECO:0000259" key="13">
    <source>
        <dbReference type="PROSITE" id="PS50158"/>
    </source>
</evidence>
<reference evidence="17" key="1">
    <citation type="submission" date="2023-10" db="EMBL/GenBank/DDBJ databases">
        <title>Genome assemblies of two species of porcelain crab, Petrolisthes cinctipes and Petrolisthes manimaculis (Anomura: Porcellanidae).</title>
        <authorList>
            <person name="Angst P."/>
        </authorList>
    </citation>
    <scope>NUCLEOTIDE SEQUENCE</scope>
    <source>
        <strain evidence="17">PB745_01</strain>
        <tissue evidence="17">Gill</tissue>
    </source>
</reference>
<proteinExistence type="inferred from homology"/>
<dbReference type="InterPro" id="IPR014014">
    <property type="entry name" value="RNA_helicase_DEAD_Q_motif"/>
</dbReference>
<dbReference type="Pfam" id="PF00098">
    <property type="entry name" value="zf-CCHC"/>
    <property type="match status" value="3"/>
</dbReference>
<feature type="domain" description="Helicase C-terminal" evidence="15">
    <location>
        <begin position="505"/>
        <end position="652"/>
    </location>
</feature>
<evidence type="ECO:0000256" key="8">
    <source>
        <dbReference type="ARBA" id="ARBA00047984"/>
    </source>
</evidence>
<evidence type="ECO:0000256" key="7">
    <source>
        <dbReference type="ARBA" id="ARBA00022884"/>
    </source>
</evidence>
<feature type="domain" description="CCHC-type" evidence="13">
    <location>
        <begin position="152"/>
        <end position="167"/>
    </location>
</feature>
<dbReference type="FunFam" id="3.40.50.300:FF:000008">
    <property type="entry name" value="ATP-dependent RNA helicase RhlB"/>
    <property type="match status" value="1"/>
</dbReference>
<dbReference type="InterPro" id="IPR001878">
    <property type="entry name" value="Znf_CCHC"/>
</dbReference>
<dbReference type="Proteomes" id="UP001286313">
    <property type="component" value="Unassembled WGS sequence"/>
</dbReference>
<dbReference type="InterPro" id="IPR000629">
    <property type="entry name" value="RNA-helicase_DEAD-box_CS"/>
</dbReference>
<keyword evidence="3 11" id="KW-0547">Nucleotide-binding</keyword>
<dbReference type="InterPro" id="IPR036875">
    <property type="entry name" value="Znf_CCHC_sf"/>
</dbReference>
<keyword evidence="5 11" id="KW-0347">Helicase</keyword>
<feature type="domain" description="CCHC-type" evidence="13">
    <location>
        <begin position="185"/>
        <end position="200"/>
    </location>
</feature>
<feature type="domain" description="DEAD-box RNA helicase Q" evidence="16">
    <location>
        <begin position="263"/>
        <end position="291"/>
    </location>
</feature>
<dbReference type="CDD" id="cd18787">
    <property type="entry name" value="SF2_C_DEAD"/>
    <property type="match status" value="1"/>
</dbReference>
<organism evidence="17 18">
    <name type="scientific">Petrolisthes cinctipes</name>
    <name type="common">Flat porcelain crab</name>
    <dbReference type="NCBI Taxonomy" id="88211"/>
    <lineage>
        <taxon>Eukaryota</taxon>
        <taxon>Metazoa</taxon>
        <taxon>Ecdysozoa</taxon>
        <taxon>Arthropoda</taxon>
        <taxon>Crustacea</taxon>
        <taxon>Multicrustacea</taxon>
        <taxon>Malacostraca</taxon>
        <taxon>Eumalacostraca</taxon>
        <taxon>Eucarida</taxon>
        <taxon>Decapoda</taxon>
        <taxon>Pleocyemata</taxon>
        <taxon>Anomura</taxon>
        <taxon>Galatheoidea</taxon>
        <taxon>Porcellanidae</taxon>
        <taxon>Petrolisthes</taxon>
    </lineage>
</organism>
<evidence type="ECO:0000256" key="4">
    <source>
        <dbReference type="ARBA" id="ARBA00022801"/>
    </source>
</evidence>
<accession>A0AAE1GA25</accession>
<evidence type="ECO:0000256" key="9">
    <source>
        <dbReference type="PROSITE-ProRule" id="PRU00047"/>
    </source>
</evidence>
<protein>
    <recommendedName>
        <fullName evidence="2">RNA helicase</fullName>
        <ecNumber evidence="2">3.6.4.13</ecNumber>
    </recommendedName>
</protein>
<dbReference type="SUPFAM" id="SSF57756">
    <property type="entry name" value="Retrovirus zinc finger-like domains"/>
    <property type="match status" value="2"/>
</dbReference>
<keyword evidence="9" id="KW-0863">Zinc-finger</keyword>
<dbReference type="InterPro" id="IPR027417">
    <property type="entry name" value="P-loop_NTPase"/>
</dbReference>
<dbReference type="EMBL" id="JAWQEG010000595">
    <property type="protein sequence ID" value="KAK3888005.1"/>
    <property type="molecule type" value="Genomic_DNA"/>
</dbReference>
<dbReference type="GO" id="GO:0005524">
    <property type="term" value="F:ATP binding"/>
    <property type="evidence" value="ECO:0007669"/>
    <property type="project" value="UniProtKB-KW"/>
</dbReference>
<dbReference type="CDD" id="cd17967">
    <property type="entry name" value="DEADc_DDX3_DDX4"/>
    <property type="match status" value="1"/>
</dbReference>
<dbReference type="Pfam" id="PF00270">
    <property type="entry name" value="DEAD"/>
    <property type="match status" value="1"/>
</dbReference>
<comment type="catalytic activity">
    <reaction evidence="8">
        <text>ATP + H2O = ADP + phosphate + H(+)</text>
        <dbReference type="Rhea" id="RHEA:13065"/>
        <dbReference type="ChEBI" id="CHEBI:15377"/>
        <dbReference type="ChEBI" id="CHEBI:15378"/>
        <dbReference type="ChEBI" id="CHEBI:30616"/>
        <dbReference type="ChEBI" id="CHEBI:43474"/>
        <dbReference type="ChEBI" id="CHEBI:456216"/>
        <dbReference type="EC" id="3.6.4.13"/>
    </reaction>
</comment>
<dbReference type="PROSITE" id="PS51195">
    <property type="entry name" value="Q_MOTIF"/>
    <property type="match status" value="1"/>
</dbReference>
<evidence type="ECO:0000313" key="17">
    <source>
        <dbReference type="EMBL" id="KAK3888005.1"/>
    </source>
</evidence>
<dbReference type="Gene3D" id="3.40.50.300">
    <property type="entry name" value="P-loop containing nucleotide triphosphate hydrolases"/>
    <property type="match status" value="2"/>
</dbReference>
<dbReference type="PROSITE" id="PS50158">
    <property type="entry name" value="ZF_CCHC"/>
    <property type="match status" value="3"/>
</dbReference>
<sequence length="716" mass="76063">MSDWGSGDEGSPPKDTIDGSQSMFGTSSGLPTSFDSNKDTFSFGSNNNNNNDNVWQPDKSDAPTEFGGGQRGGRGGRRGGRGGGRGGKCFKCQEEGHISRNCPSAGGESGFGGNDGGFGDSGGGFGGKSGGFGGNGGGFGGGGGRGGKGRGCFKCGEEGHMSRECPSADGFGSGGGGGGGGKKGCFKCGEEGHQARECPSADPSSAKNPSDPDDAQRAPMYIPEDIDEDKLFDLGIRTGQNIETVYSMPVKVDGEEPIAPPAHDFVDMGLRQIIMDNITHAGYTRPTPIQRYAIPVVMAGRDVMSCAQTGSGKTAAFLLPMLHYVIENNIDAHSFEETVLPVGLILAPTRELAIQIHNEARKFSCGSIAKCSILYGGTVVQHQRRRLKETGCHILVGTPGRIKDFINKGYVSLASLKFLVFDEADRMMDFGFIGDMEALVANPDMPPKGERIAMMFSATFPTEIQRCALKFMNNYVFLVVGTVGSANQDVTQEIVNVPKYSKRTKIVESLKSLNIEQEKVLVFVETRKQADFLGSYLVTQGFHVITIHGDRFQQQREEALSGFRAGVYHILVATSVAARGLDIPGVTYVINYDLPKSVDEYVHRIGRTGRVGNAGKAMSFYDPEADSVLAKNLVKILNDASQEVPDWLMSAADGSLAPQTYHGSGMYASVDLRQMGKQNFNDNEGPQQLGGPLPNAVTVGGGGGGGGGDDDDFWDD</sequence>
<evidence type="ECO:0000256" key="3">
    <source>
        <dbReference type="ARBA" id="ARBA00022741"/>
    </source>
</evidence>
<keyword evidence="7" id="KW-0694">RNA-binding</keyword>
<comment type="caution">
    <text evidence="17">The sequence shown here is derived from an EMBL/GenBank/DDBJ whole genome shotgun (WGS) entry which is preliminary data.</text>
</comment>
<evidence type="ECO:0000256" key="6">
    <source>
        <dbReference type="ARBA" id="ARBA00022840"/>
    </source>
</evidence>
<evidence type="ECO:0000259" key="14">
    <source>
        <dbReference type="PROSITE" id="PS51192"/>
    </source>
</evidence>
<evidence type="ECO:0000313" key="18">
    <source>
        <dbReference type="Proteomes" id="UP001286313"/>
    </source>
</evidence>
<keyword evidence="18" id="KW-1185">Reference proteome</keyword>
<dbReference type="InterPro" id="IPR014001">
    <property type="entry name" value="Helicase_ATP-bd"/>
</dbReference>
<dbReference type="SMART" id="SM00343">
    <property type="entry name" value="ZnF_C2HC"/>
    <property type="match status" value="3"/>
</dbReference>
<dbReference type="SMART" id="SM00487">
    <property type="entry name" value="DEXDc"/>
    <property type="match status" value="1"/>
</dbReference>
<feature type="region of interest" description="Disordered" evidence="12">
    <location>
        <begin position="677"/>
        <end position="716"/>
    </location>
</feature>
<feature type="domain" description="CCHC-type" evidence="13">
    <location>
        <begin position="88"/>
        <end position="104"/>
    </location>
</feature>
<dbReference type="EC" id="3.6.4.13" evidence="2"/>
<comment type="similarity">
    <text evidence="1">Belongs to the DEAD box helicase family. DDX4/VASA subfamily.</text>
</comment>
<dbReference type="InterPro" id="IPR044763">
    <property type="entry name" value="Ded1/Dbp1_DEADc"/>
</dbReference>
<feature type="short sequence motif" description="Q motif" evidence="10">
    <location>
        <begin position="263"/>
        <end position="291"/>
    </location>
</feature>
<dbReference type="Pfam" id="PF00271">
    <property type="entry name" value="Helicase_C"/>
    <property type="match status" value="1"/>
</dbReference>
<dbReference type="GO" id="GO:0016787">
    <property type="term" value="F:hydrolase activity"/>
    <property type="evidence" value="ECO:0007669"/>
    <property type="project" value="UniProtKB-KW"/>
</dbReference>
<keyword evidence="9" id="KW-0862">Zinc</keyword>
<dbReference type="InterPro" id="IPR001650">
    <property type="entry name" value="Helicase_C-like"/>
</dbReference>
<evidence type="ECO:0000259" key="16">
    <source>
        <dbReference type="PROSITE" id="PS51195"/>
    </source>
</evidence>
<dbReference type="Gene3D" id="4.10.60.10">
    <property type="entry name" value="Zinc finger, CCHC-type"/>
    <property type="match status" value="3"/>
</dbReference>
<feature type="domain" description="Helicase ATP-binding" evidence="14">
    <location>
        <begin position="294"/>
        <end position="478"/>
    </location>
</feature>
<dbReference type="SMART" id="SM00490">
    <property type="entry name" value="HELICc"/>
    <property type="match status" value="1"/>
</dbReference>
<evidence type="ECO:0000256" key="1">
    <source>
        <dbReference type="ARBA" id="ARBA00010132"/>
    </source>
</evidence>
<evidence type="ECO:0000256" key="11">
    <source>
        <dbReference type="RuleBase" id="RU000492"/>
    </source>
</evidence>
<evidence type="ECO:0000256" key="10">
    <source>
        <dbReference type="PROSITE-ProRule" id="PRU00552"/>
    </source>
</evidence>